<name>Q8KG82_CHLTE</name>
<dbReference type="STRING" id="194439.CT0086"/>
<sequence>MIDQRTSYPSSMTRHLSPFWLNRLLGIPSSTPLTPRLMASTLRVAFCPLQEESPRLDHFITALRESFVECGVTIVEEAAGEGRDSRVEAGTALIAPGRFEDHQLPISRVSTLYNNLIVGVYDEPPPVHGGQTPQERLDAVVGKLAWEMVHLLIYVTENSWTVCSMNGGITTFDTPLPESRDVLESLIPKLTAQVVPPRDGELELRTGALDTSAPEFLEFAADFVECGRIWAGNERFMNHTSRESLDYRNGFCRKIVSRYLDERNGMSYGFFARQLPVKVAPAIEADDLGGTSVGDALVPVTIAGKQLLVPVPGVRILTTRSGCRKTAIDPRHDLVEIGLDNGHAWLVTPAGLPEGLVSKPSFDTLTIIAHAIGNAMIASILLALAPGNRFPGLLARFGCGMTHWHYYLDEEMIPDGYVVHGFDNPPVSCSTPQSAAYSLLGKLDALERALEGGTDYLGDVHIEPGHGTNVVGTRSLAKMAMFLNADSCVCSQREG</sequence>
<dbReference type="HOGENOM" id="CLU_559846_0_0_10"/>
<keyword evidence="2" id="KW-1185">Reference proteome</keyword>
<evidence type="ECO:0000313" key="2">
    <source>
        <dbReference type="Proteomes" id="UP000001007"/>
    </source>
</evidence>
<proteinExistence type="predicted"/>
<evidence type="ECO:0000313" key="1">
    <source>
        <dbReference type="EMBL" id="AAM71334.1"/>
    </source>
</evidence>
<dbReference type="EnsemblBacteria" id="AAM71334">
    <property type="protein sequence ID" value="AAM71334"/>
    <property type="gene ID" value="CT0086"/>
</dbReference>
<dbReference type="OrthoDB" id="593634at2"/>
<dbReference type="eggNOG" id="ENOG50335J6">
    <property type="taxonomic scope" value="Bacteria"/>
</dbReference>
<reference evidence="1 2" key="1">
    <citation type="journal article" date="2002" name="Proc. Natl. Acad. Sci. U.S.A.">
        <title>The complete genome sequence of Chlorobium tepidum TLS, a photosynthetic, anaerobic, green-sulfur bacterium.</title>
        <authorList>
            <person name="Eisen J.A."/>
            <person name="Nelson K.E."/>
            <person name="Paulsen I.T."/>
            <person name="Heidelberg J.F."/>
            <person name="Wu M."/>
            <person name="Dodson R.J."/>
            <person name="Deboy R."/>
            <person name="Gwinn M.L."/>
            <person name="Nelson W.C."/>
            <person name="Haft D.H."/>
            <person name="Hickey E.K."/>
            <person name="Peterson J.D."/>
            <person name="Durkin A.S."/>
            <person name="Kolonay J.L."/>
            <person name="Yang F."/>
            <person name="Holt I."/>
            <person name="Umayam L.A."/>
            <person name="Mason T."/>
            <person name="Brenner M."/>
            <person name="Shea T.P."/>
            <person name="Parksey D."/>
            <person name="Nierman W.C."/>
            <person name="Feldblyum T.V."/>
            <person name="Hansen C.L."/>
            <person name="Craven M.B."/>
            <person name="Radune D."/>
            <person name="Vamathevan J."/>
            <person name="Khouri H."/>
            <person name="White O."/>
            <person name="Gruber T.M."/>
            <person name="Ketchum K.A."/>
            <person name="Venter J.C."/>
            <person name="Tettelin H."/>
            <person name="Bryant D.A."/>
            <person name="Fraser C.M."/>
        </authorList>
    </citation>
    <scope>NUCLEOTIDE SEQUENCE [LARGE SCALE GENOMIC DNA]</scope>
    <source>
        <strain evidence="2">ATCC 49652 / DSM 12025 / NBRC 103806 / TLS</strain>
    </source>
</reference>
<gene>
    <name evidence="1" type="ordered locus">CT0086</name>
</gene>
<protein>
    <submittedName>
        <fullName evidence="1">Uncharacterized protein</fullName>
    </submittedName>
</protein>
<organism evidence="1 2">
    <name type="scientific">Chlorobaculum tepidum (strain ATCC 49652 / DSM 12025 / NBRC 103806 / TLS)</name>
    <name type="common">Chlorobium tepidum</name>
    <dbReference type="NCBI Taxonomy" id="194439"/>
    <lineage>
        <taxon>Bacteria</taxon>
        <taxon>Pseudomonadati</taxon>
        <taxon>Chlorobiota</taxon>
        <taxon>Chlorobiia</taxon>
        <taxon>Chlorobiales</taxon>
        <taxon>Chlorobiaceae</taxon>
        <taxon>Chlorobaculum</taxon>
    </lineage>
</organism>
<accession>Q8KG82</accession>
<dbReference type="Proteomes" id="UP000001007">
    <property type="component" value="Chromosome"/>
</dbReference>
<dbReference type="KEGG" id="cte:CT0086"/>
<dbReference type="AlphaFoldDB" id="Q8KG82"/>
<dbReference type="PATRIC" id="fig|194439.7.peg.86"/>
<dbReference type="EMBL" id="AE006470">
    <property type="protein sequence ID" value="AAM71334.1"/>
    <property type="molecule type" value="Genomic_DNA"/>
</dbReference>